<dbReference type="GO" id="GO:0016491">
    <property type="term" value="F:oxidoreductase activity"/>
    <property type="evidence" value="ECO:0007669"/>
    <property type="project" value="InterPro"/>
</dbReference>
<proteinExistence type="predicted"/>
<dbReference type="Pfam" id="PF00578">
    <property type="entry name" value="AhpC-TSA"/>
    <property type="match status" value="1"/>
</dbReference>
<name>A0A1H3I7A7_9EURY</name>
<evidence type="ECO:0000313" key="2">
    <source>
        <dbReference type="EMBL" id="SDY23522.1"/>
    </source>
</evidence>
<dbReference type="InterPro" id="IPR036249">
    <property type="entry name" value="Thioredoxin-like_sf"/>
</dbReference>
<keyword evidence="3" id="KW-1185">Reference proteome</keyword>
<feature type="domain" description="Thioredoxin" evidence="1">
    <location>
        <begin position="15"/>
        <end position="170"/>
    </location>
</feature>
<accession>A0A1H3I7A7</accession>
<dbReference type="PROSITE" id="PS51352">
    <property type="entry name" value="THIOREDOXIN_2"/>
    <property type="match status" value="1"/>
</dbReference>
<dbReference type="OrthoDB" id="334647at2157"/>
<dbReference type="Gene3D" id="3.40.30.10">
    <property type="entry name" value="Glutaredoxin"/>
    <property type="match status" value="1"/>
</dbReference>
<sequence length="170" mass="18622">MVEFDVVELPETDHVSVGETAPDFTRPLVNSEFWEDRSLSSLLADGPVLLVAYPMDGAFPATYIWKEIADRGWTDAIDVVGIGISTPYEHGTLLSERDVDARLFSDPGASVLEEYGVTNDLDGMAGIVDARPAVFAIDEDRTVRYAWVADEHPEFPPYDAVGEAIDDLTA</sequence>
<dbReference type="SUPFAM" id="SSF52833">
    <property type="entry name" value="Thioredoxin-like"/>
    <property type="match status" value="1"/>
</dbReference>
<dbReference type="InterPro" id="IPR000866">
    <property type="entry name" value="AhpC/TSA"/>
</dbReference>
<dbReference type="Proteomes" id="UP000199079">
    <property type="component" value="Unassembled WGS sequence"/>
</dbReference>
<dbReference type="RefSeq" id="WP_092731872.1">
    <property type="nucleotide sequence ID" value="NZ_FNPC01000004.1"/>
</dbReference>
<protein>
    <submittedName>
        <fullName evidence="2">Peroxiredoxin</fullName>
    </submittedName>
</protein>
<dbReference type="InterPro" id="IPR013766">
    <property type="entry name" value="Thioredoxin_domain"/>
</dbReference>
<dbReference type="GO" id="GO:0016209">
    <property type="term" value="F:antioxidant activity"/>
    <property type="evidence" value="ECO:0007669"/>
    <property type="project" value="InterPro"/>
</dbReference>
<evidence type="ECO:0000313" key="3">
    <source>
        <dbReference type="Proteomes" id="UP000199079"/>
    </source>
</evidence>
<reference evidence="3" key="1">
    <citation type="submission" date="2016-10" db="EMBL/GenBank/DDBJ databases">
        <authorList>
            <person name="Varghese N."/>
            <person name="Submissions S."/>
        </authorList>
    </citation>
    <scope>NUCLEOTIDE SEQUENCE [LARGE SCALE GENOMIC DNA]</scope>
    <source>
        <strain evidence="3">DC30,IBRC 10041,KCTC 4046</strain>
    </source>
</reference>
<gene>
    <name evidence="2" type="ORF">SAMN05216564_10410</name>
</gene>
<evidence type="ECO:0000259" key="1">
    <source>
        <dbReference type="PROSITE" id="PS51352"/>
    </source>
</evidence>
<organism evidence="2 3">
    <name type="scientific">Halopenitus persicus</name>
    <dbReference type="NCBI Taxonomy" id="1048396"/>
    <lineage>
        <taxon>Archaea</taxon>
        <taxon>Methanobacteriati</taxon>
        <taxon>Methanobacteriota</taxon>
        <taxon>Stenosarchaea group</taxon>
        <taxon>Halobacteria</taxon>
        <taxon>Halobacteriales</taxon>
        <taxon>Haloferacaceae</taxon>
        <taxon>Halopenitus</taxon>
    </lineage>
</organism>
<dbReference type="AlphaFoldDB" id="A0A1H3I7A7"/>
<dbReference type="EMBL" id="FNPC01000004">
    <property type="protein sequence ID" value="SDY23522.1"/>
    <property type="molecule type" value="Genomic_DNA"/>
</dbReference>